<organism evidence="2 4">
    <name type="scientific">Roseburia intestinalis L1-82</name>
    <dbReference type="NCBI Taxonomy" id="536231"/>
    <lineage>
        <taxon>Bacteria</taxon>
        <taxon>Bacillati</taxon>
        <taxon>Bacillota</taxon>
        <taxon>Clostridia</taxon>
        <taxon>Lachnospirales</taxon>
        <taxon>Lachnospiraceae</taxon>
        <taxon>Roseburia</taxon>
    </lineage>
</organism>
<gene>
    <name evidence="3" type="ORF">RIL182_00469</name>
    <name evidence="2" type="ORF">ROSINTL182_07186</name>
</gene>
<reference evidence="3 5" key="2">
    <citation type="submission" date="2018-09" db="EMBL/GenBank/DDBJ databases">
        <authorList>
            <person name="Petit M.-A."/>
            <person name="Lossouarn J."/>
        </authorList>
    </citation>
    <scope>NUCLEOTIDE SEQUENCE [LARGE SCALE GENOMIC DNA]</scope>
    <source>
        <strain evidence="3 5">L1-82</strain>
    </source>
</reference>
<dbReference type="EMBL" id="LR027880">
    <property type="protein sequence ID" value="VCV20614.1"/>
    <property type="molecule type" value="Genomic_DNA"/>
</dbReference>
<feature type="domain" description="YodL-like" evidence="1">
    <location>
        <begin position="81"/>
        <end position="177"/>
    </location>
</feature>
<dbReference type="InterPro" id="IPR025923">
    <property type="entry name" value="YodL-like_dom"/>
</dbReference>
<evidence type="ECO:0000313" key="2">
    <source>
        <dbReference type="EMBL" id="EEV00945.1"/>
    </source>
</evidence>
<evidence type="ECO:0000313" key="4">
    <source>
        <dbReference type="Proteomes" id="UP000004828"/>
    </source>
</evidence>
<dbReference type="Proteomes" id="UP000004828">
    <property type="component" value="Unassembled WGS sequence"/>
</dbReference>
<accession>C7GBA2</accession>
<sequence>MRMKRIYVQNGIVFYYGNPAGYLGDGTAVIDCMFQKEELVSFVKEQFLVEPVFREGVYDRLSEGGGVKETAEVSIGEGRRLRIYQLGQDSPIMMRFISLAERKKRGYDRPRREEYVRVYEGEIENYSLEEVWEKYGRRVPEGFQGHALSISDVVEFADGEVSRFFYVEPSGYEEIRF</sequence>
<keyword evidence="5" id="KW-1185">Reference proteome</keyword>
<name>C7GBA2_9FIRM</name>
<evidence type="ECO:0000313" key="5">
    <source>
        <dbReference type="Proteomes" id="UP000294398"/>
    </source>
</evidence>
<dbReference type="Proteomes" id="UP000294398">
    <property type="component" value="Chromosome"/>
</dbReference>
<reference evidence="2 4" key="1">
    <citation type="submission" date="2009-08" db="EMBL/GenBank/DDBJ databases">
        <authorList>
            <person name="Weinstock G."/>
            <person name="Sodergren E."/>
            <person name="Clifton S."/>
            <person name="Fulton L."/>
            <person name="Fulton B."/>
            <person name="Courtney L."/>
            <person name="Fronick C."/>
            <person name="Harrison M."/>
            <person name="Strong C."/>
            <person name="Farmer C."/>
            <person name="Delahaunty K."/>
            <person name="Markovic C."/>
            <person name="Hall O."/>
            <person name="Minx P."/>
            <person name="Tomlinson C."/>
            <person name="Mitreva M."/>
            <person name="Nelson J."/>
            <person name="Hou S."/>
            <person name="Wollam A."/>
            <person name="Pepin K.H."/>
            <person name="Johnson M."/>
            <person name="Bhonagiri V."/>
            <person name="Nash W.E."/>
            <person name="Warren W."/>
            <person name="Chinwalla A."/>
            <person name="Mardis E.R."/>
            <person name="Wilson R.K."/>
        </authorList>
    </citation>
    <scope>NUCLEOTIDE SEQUENCE [LARGE SCALE GENOMIC DNA]</scope>
    <source>
        <strain evidence="2 4">L1-82</strain>
    </source>
</reference>
<dbReference type="AlphaFoldDB" id="C7GBA2"/>
<evidence type="ECO:0000313" key="3">
    <source>
        <dbReference type="EMBL" id="VCV20614.1"/>
    </source>
</evidence>
<proteinExistence type="predicted"/>
<dbReference type="EMBL" id="ABYJ02000101">
    <property type="protein sequence ID" value="EEV00945.1"/>
    <property type="molecule type" value="Genomic_DNA"/>
</dbReference>
<dbReference type="HOGENOM" id="CLU_1432434_0_0_9"/>
<dbReference type="Pfam" id="PF14191">
    <property type="entry name" value="YodL"/>
    <property type="match status" value="1"/>
</dbReference>
<protein>
    <recommendedName>
        <fullName evidence="1">YodL-like domain-containing protein</fullName>
    </recommendedName>
</protein>
<evidence type="ECO:0000259" key="1">
    <source>
        <dbReference type="Pfam" id="PF14191"/>
    </source>
</evidence>